<dbReference type="Gene3D" id="3.40.50.300">
    <property type="entry name" value="P-loop containing nucleotide triphosphate hydrolases"/>
    <property type="match status" value="1"/>
</dbReference>
<dbReference type="InterPro" id="IPR026000">
    <property type="entry name" value="Apc5_dom"/>
</dbReference>
<dbReference type="Pfam" id="PF12862">
    <property type="entry name" value="ANAPC5"/>
    <property type="match status" value="6"/>
</dbReference>
<feature type="domain" description="Anaphase-promoting complex subunit 5" evidence="2">
    <location>
        <begin position="677"/>
        <end position="697"/>
    </location>
</feature>
<dbReference type="Pfam" id="PF13374">
    <property type="entry name" value="TPR_10"/>
    <property type="match status" value="4"/>
</dbReference>
<feature type="domain" description="Anaphase-promoting complex subunit 5" evidence="2">
    <location>
        <begin position="814"/>
        <end position="835"/>
    </location>
</feature>
<dbReference type="Pfam" id="PF13365">
    <property type="entry name" value="Trypsin_2"/>
    <property type="match status" value="1"/>
</dbReference>
<dbReference type="EMBL" id="JAFFZE010000009">
    <property type="protein sequence ID" value="MCT2583346.1"/>
    <property type="molecule type" value="Genomic_DNA"/>
</dbReference>
<evidence type="ECO:0000313" key="4">
    <source>
        <dbReference type="EMBL" id="MCT2583346.1"/>
    </source>
</evidence>
<evidence type="ECO:0000259" key="3">
    <source>
        <dbReference type="Pfam" id="PF25199"/>
    </source>
</evidence>
<dbReference type="SUPFAM" id="SSF48452">
    <property type="entry name" value="TPR-like"/>
    <property type="match status" value="2"/>
</dbReference>
<feature type="domain" description="Anaphase-promoting complex subunit 5" evidence="2">
    <location>
        <begin position="759"/>
        <end position="788"/>
    </location>
</feature>
<dbReference type="SUPFAM" id="SSF50494">
    <property type="entry name" value="Trypsin-like serine proteases"/>
    <property type="match status" value="1"/>
</dbReference>
<proteinExistence type="predicted"/>
<dbReference type="Pfam" id="PF25199">
    <property type="entry name" value="nSTAND_NTPase5"/>
    <property type="match status" value="1"/>
</dbReference>
<evidence type="ECO:0000313" key="5">
    <source>
        <dbReference type="Proteomes" id="UP001156441"/>
    </source>
</evidence>
<feature type="domain" description="Anaphase-promoting complex subunit 5" evidence="2">
    <location>
        <begin position="987"/>
        <end position="1019"/>
    </location>
</feature>
<dbReference type="InterPro" id="IPR057574">
    <property type="entry name" value="nSTAND_NTPase5_dom"/>
</dbReference>
<feature type="repeat" description="TPR" evidence="1">
    <location>
        <begin position="764"/>
        <end position="797"/>
    </location>
</feature>
<dbReference type="InterPro" id="IPR011990">
    <property type="entry name" value="TPR-like_helical_dom_sf"/>
</dbReference>
<dbReference type="Proteomes" id="UP001156441">
    <property type="component" value="Unassembled WGS sequence"/>
</dbReference>
<gene>
    <name evidence="4" type="ORF">JT362_09480</name>
</gene>
<protein>
    <submittedName>
        <fullName evidence="4">Tetratricopeptide repeat protein</fullName>
    </submittedName>
</protein>
<feature type="domain" description="Anaphase-promoting complex subunit 5" evidence="2">
    <location>
        <begin position="896"/>
        <end position="927"/>
    </location>
</feature>
<evidence type="ECO:0000256" key="1">
    <source>
        <dbReference type="PROSITE-ProRule" id="PRU00339"/>
    </source>
</evidence>
<accession>A0ABT2J6N1</accession>
<dbReference type="PANTHER" id="PTHR19959:SF119">
    <property type="entry name" value="FUNGAL LIPASE-LIKE DOMAIN-CONTAINING PROTEIN"/>
    <property type="match status" value="1"/>
</dbReference>
<evidence type="ECO:0000259" key="2">
    <source>
        <dbReference type="Pfam" id="PF12862"/>
    </source>
</evidence>
<comment type="caution">
    <text evidence="4">The sequence shown here is derived from an EMBL/GenBank/DDBJ whole genome shotgun (WGS) entry which is preliminary data.</text>
</comment>
<reference evidence="4 5" key="1">
    <citation type="submission" date="2021-02" db="EMBL/GenBank/DDBJ databases">
        <title>Actinophytocola xerophila sp. nov., isolated from soil of cotton cropping field.</title>
        <authorList>
            <person name="Huang R."/>
            <person name="Chen X."/>
            <person name="Ge X."/>
            <person name="Liu W."/>
        </authorList>
    </citation>
    <scope>NUCLEOTIDE SEQUENCE [LARGE SCALE GENOMIC DNA]</scope>
    <source>
        <strain evidence="4 5">S1-96</strain>
    </source>
</reference>
<dbReference type="PANTHER" id="PTHR19959">
    <property type="entry name" value="KINESIN LIGHT CHAIN"/>
    <property type="match status" value="1"/>
</dbReference>
<dbReference type="RefSeq" id="WP_260190722.1">
    <property type="nucleotide sequence ID" value="NZ_JAFFZE010000009.1"/>
</dbReference>
<feature type="domain" description="Anaphase-promoting complex subunit 5" evidence="2">
    <location>
        <begin position="1042"/>
        <end position="1065"/>
    </location>
</feature>
<sequence length="1271" mass="137394">MVRVHGSGSGYVLDRCLVLTSAHVVGAEGGETHVRPLGGADRYRATVVWRGTPGGRDDAALVLVEDPRWRPPTGSGVRWGRTVTHRPGIPCETWGYPDFMRREGQPADTAHASGTINLGDRYVGDRYVLNLTGLPPEGTSPWAGLSGAPVFCGDLLAGVVTIDPARRGHAALEAVPVYVLHHDRRFREVLAEHTGRRMTLAPIEWQDLAEPHVPGGVPSPAALLVASRQVVPFRGRAEVMARLRAWADRPGFGAWLLHGPGGQGKTRLAVHCAQALTDEGWAVLWLGQHAAEVDALADAAVPTLVVVDYAETHTEQVVRVLHALARHGGATPVKVLMLARTTGSWWTALTSEDATVEALLDGTIEHALGELEPEPNGRRQAYRAAVDAFAAALPHVPDLAEHPWAELAANLPDPVLDDQTALTLHMTALADLLDAAHPLTGRDFAVEDRVLRHERRYWTRAAQGVLSALSMEALTDALAAAVLLGAETREEADALLARVPRLADQTRDRRAAVREWIAGLYPPWGALQPDRLAERFVGRQVQRNPDLVPALVPGATHTQATQLLTVYARAAAHRAFAGSLDDGLSALSAGGLAVAAIEVATRVEAPGPLLAGLQRVIDDPDTEVADLARLNEHLPPYSHALAEVAARLTRRLVVEHRRLAGPDLAGSLNDFAVRVGALGRWEEALAAITEAVALRRDLARTGSDAHLADLARSVHNRSTYLVAAGRWEDALAAISEAVAIRRELAGAHPDAHLPDLALSIHNLADAFTHVGRREQALAAITEATDIYRHAVQLRPDAFRPYLALSLKNRAERLGELGQRKDALRAITEATDIYRELARSLPDAYRPHLSSALTSLANSLAESGRRAEALAPVVEAVAIQRDLAQERPDTFHPSLALSLHHLAERLGALGQREEATAAIAEAVAIQRDLARERPDTFRPALALRLVNFANRLGDVGQHERALAEITEATDIYRELTRAQPDTYRPGLALSLAVLSGRLADVGRREQALAAITESTDTYRELTRARPGIFRAHLAQNLNNLSLRLVELGRQEEALHTITEAVGIRRDLAQAEPDAFRTDLADSLTNLANRLGDRGRPAEALAAVTEAIGIYRESASGQPDAFRPVLAMALNNLATWLVSVGRLTEALDAINEAVAIRRELARAQPDAFRPGLAESLNNRALVVGAADGVPAMREAVGIYRELARARPDAFLHYLAGSLNNLAVLLADHGQHGEALEAINEAVAIRQELARVRPAVHQAELEQSLWVRDQLSDR</sequence>
<keyword evidence="5" id="KW-1185">Reference proteome</keyword>
<feature type="domain" description="Novel STAND NTPase 5" evidence="3">
    <location>
        <begin position="224"/>
        <end position="343"/>
    </location>
</feature>
<dbReference type="SUPFAM" id="SSF52540">
    <property type="entry name" value="P-loop containing nucleoside triphosphate hydrolases"/>
    <property type="match status" value="1"/>
</dbReference>
<organism evidence="4 5">
    <name type="scientific">Actinophytocola gossypii</name>
    <dbReference type="NCBI Taxonomy" id="2812003"/>
    <lineage>
        <taxon>Bacteria</taxon>
        <taxon>Bacillati</taxon>
        <taxon>Actinomycetota</taxon>
        <taxon>Actinomycetes</taxon>
        <taxon>Pseudonocardiales</taxon>
        <taxon>Pseudonocardiaceae</taxon>
    </lineage>
</organism>
<dbReference type="InterPro" id="IPR009003">
    <property type="entry name" value="Peptidase_S1_PA"/>
</dbReference>
<dbReference type="SMART" id="SM00028">
    <property type="entry name" value="TPR"/>
    <property type="match status" value="9"/>
</dbReference>
<keyword evidence="1" id="KW-0802">TPR repeat</keyword>
<dbReference type="Gene3D" id="1.25.40.10">
    <property type="entry name" value="Tetratricopeptide repeat domain"/>
    <property type="match status" value="5"/>
</dbReference>
<dbReference type="PROSITE" id="PS50005">
    <property type="entry name" value="TPR"/>
    <property type="match status" value="1"/>
</dbReference>
<dbReference type="InterPro" id="IPR019734">
    <property type="entry name" value="TPR_rpt"/>
</dbReference>
<dbReference type="InterPro" id="IPR027417">
    <property type="entry name" value="P-loop_NTPase"/>
</dbReference>
<name>A0ABT2J6N1_9PSEU</name>